<evidence type="ECO:0000313" key="2">
    <source>
        <dbReference type="Proteomes" id="UP001151760"/>
    </source>
</evidence>
<protein>
    <submittedName>
        <fullName evidence="1">Uncharacterized protein</fullName>
    </submittedName>
</protein>
<dbReference type="EMBL" id="BQNB010009884">
    <property type="protein sequence ID" value="GJS69743.1"/>
    <property type="molecule type" value="Genomic_DNA"/>
</dbReference>
<gene>
    <name evidence="1" type="ORF">Tco_0702584</name>
</gene>
<accession>A0ABQ4XXY0</accession>
<dbReference type="Proteomes" id="UP001151760">
    <property type="component" value="Unassembled WGS sequence"/>
</dbReference>
<organism evidence="1 2">
    <name type="scientific">Tanacetum coccineum</name>
    <dbReference type="NCBI Taxonomy" id="301880"/>
    <lineage>
        <taxon>Eukaryota</taxon>
        <taxon>Viridiplantae</taxon>
        <taxon>Streptophyta</taxon>
        <taxon>Embryophyta</taxon>
        <taxon>Tracheophyta</taxon>
        <taxon>Spermatophyta</taxon>
        <taxon>Magnoliopsida</taxon>
        <taxon>eudicotyledons</taxon>
        <taxon>Gunneridae</taxon>
        <taxon>Pentapetalae</taxon>
        <taxon>asterids</taxon>
        <taxon>campanulids</taxon>
        <taxon>Asterales</taxon>
        <taxon>Asteraceae</taxon>
        <taxon>Asteroideae</taxon>
        <taxon>Anthemideae</taxon>
        <taxon>Anthemidinae</taxon>
        <taxon>Tanacetum</taxon>
    </lineage>
</organism>
<sequence>MCTQSRGRSSYVRAMIDLRAIVELKDTLVVEIQKIKGDRQAIRGVHIGSKSHLAYKSVQPKNDMKTDFKQPKPKVPSATKVVNVTTTSNSFDAFGSMGDVENARVVSHFNAVREKEVNN</sequence>
<reference evidence="1" key="1">
    <citation type="journal article" date="2022" name="Int. J. Mol. Sci.">
        <title>Draft Genome of Tanacetum Coccineum: Genomic Comparison of Closely Related Tanacetum-Family Plants.</title>
        <authorList>
            <person name="Yamashiro T."/>
            <person name="Shiraishi A."/>
            <person name="Nakayama K."/>
            <person name="Satake H."/>
        </authorList>
    </citation>
    <scope>NUCLEOTIDE SEQUENCE</scope>
</reference>
<proteinExistence type="predicted"/>
<evidence type="ECO:0000313" key="1">
    <source>
        <dbReference type="EMBL" id="GJS69743.1"/>
    </source>
</evidence>
<comment type="caution">
    <text evidence="1">The sequence shown here is derived from an EMBL/GenBank/DDBJ whole genome shotgun (WGS) entry which is preliminary data.</text>
</comment>
<reference evidence="1" key="2">
    <citation type="submission" date="2022-01" db="EMBL/GenBank/DDBJ databases">
        <authorList>
            <person name="Yamashiro T."/>
            <person name="Shiraishi A."/>
            <person name="Satake H."/>
            <person name="Nakayama K."/>
        </authorList>
    </citation>
    <scope>NUCLEOTIDE SEQUENCE</scope>
</reference>
<keyword evidence="2" id="KW-1185">Reference proteome</keyword>
<name>A0ABQ4XXY0_9ASTR</name>